<dbReference type="Gene3D" id="1.10.10.10">
    <property type="entry name" value="Winged helix-like DNA-binding domain superfamily/Winged helix DNA-binding domain"/>
    <property type="match status" value="1"/>
</dbReference>
<dbReference type="PANTHER" id="PTHR33169:SF14">
    <property type="entry name" value="TRANSCRIPTIONAL REGULATOR RV3488"/>
    <property type="match status" value="1"/>
</dbReference>
<dbReference type="RefSeq" id="WP_091702988.1">
    <property type="nucleotide sequence ID" value="NZ_BMYN01000001.1"/>
</dbReference>
<dbReference type="SUPFAM" id="SSF46785">
    <property type="entry name" value="Winged helix' DNA-binding domain"/>
    <property type="match status" value="1"/>
</dbReference>
<dbReference type="EMBL" id="FOSC01000004">
    <property type="protein sequence ID" value="SFJ64848.1"/>
    <property type="molecule type" value="Genomic_DNA"/>
</dbReference>
<evidence type="ECO:0000313" key="3">
    <source>
        <dbReference type="Proteomes" id="UP000199445"/>
    </source>
</evidence>
<feature type="domain" description="Transcription regulator PadR N-terminal" evidence="1">
    <location>
        <begin position="15"/>
        <end position="83"/>
    </location>
</feature>
<dbReference type="AlphaFoldDB" id="A0A1I3T154"/>
<reference evidence="2 3" key="1">
    <citation type="submission" date="2016-10" db="EMBL/GenBank/DDBJ databases">
        <authorList>
            <person name="de Groot N.N."/>
        </authorList>
    </citation>
    <scope>NUCLEOTIDE SEQUENCE [LARGE SCALE GENOMIC DNA]</scope>
    <source>
        <strain evidence="2 3">IBRC-M 10445</strain>
    </source>
</reference>
<protein>
    <submittedName>
        <fullName evidence="2">Transcriptional regulator PadR-like family protein</fullName>
    </submittedName>
</protein>
<dbReference type="Pfam" id="PF03551">
    <property type="entry name" value="PadR"/>
    <property type="match status" value="1"/>
</dbReference>
<dbReference type="InterPro" id="IPR036388">
    <property type="entry name" value="WH-like_DNA-bd_sf"/>
</dbReference>
<accession>A0A1I3T154</accession>
<evidence type="ECO:0000313" key="2">
    <source>
        <dbReference type="EMBL" id="SFJ64848.1"/>
    </source>
</evidence>
<dbReference type="InterPro" id="IPR036390">
    <property type="entry name" value="WH_DNA-bd_sf"/>
</dbReference>
<gene>
    <name evidence="2" type="ORF">SAMN05216429_104182</name>
</gene>
<sequence>MDHHDLLAGLVRLHILHHAIEHEVYGQWMIDELAHHGYRLSPGTLYPMLHSMERKGYLTSREEYQGSTHRRLYRATEFGREGLTVAKRQLLELTGEAIGKKTSTSHQINTKESDR</sequence>
<dbReference type="OrthoDB" id="9814826at2"/>
<dbReference type="InterPro" id="IPR052509">
    <property type="entry name" value="Metal_resp_DNA-bind_regulator"/>
</dbReference>
<dbReference type="PANTHER" id="PTHR33169">
    <property type="entry name" value="PADR-FAMILY TRANSCRIPTIONAL REGULATOR"/>
    <property type="match status" value="1"/>
</dbReference>
<organism evidence="2 3">
    <name type="scientific">Marinobacter persicus</name>
    <dbReference type="NCBI Taxonomy" id="930118"/>
    <lineage>
        <taxon>Bacteria</taxon>
        <taxon>Pseudomonadati</taxon>
        <taxon>Pseudomonadota</taxon>
        <taxon>Gammaproteobacteria</taxon>
        <taxon>Pseudomonadales</taxon>
        <taxon>Marinobacteraceae</taxon>
        <taxon>Marinobacter</taxon>
    </lineage>
</organism>
<keyword evidence="3" id="KW-1185">Reference proteome</keyword>
<evidence type="ECO:0000259" key="1">
    <source>
        <dbReference type="Pfam" id="PF03551"/>
    </source>
</evidence>
<proteinExistence type="predicted"/>
<dbReference type="Proteomes" id="UP000199445">
    <property type="component" value="Unassembled WGS sequence"/>
</dbReference>
<dbReference type="InterPro" id="IPR005149">
    <property type="entry name" value="Tscrpt_reg_PadR_N"/>
</dbReference>
<name>A0A1I3T154_9GAMM</name>